<dbReference type="GO" id="GO:0005829">
    <property type="term" value="C:cytosol"/>
    <property type="evidence" value="ECO:0007669"/>
    <property type="project" value="TreeGrafter"/>
</dbReference>
<evidence type="ECO:0000256" key="1">
    <source>
        <dbReference type="ARBA" id="ARBA00022553"/>
    </source>
</evidence>
<evidence type="ECO:0000259" key="8">
    <source>
        <dbReference type="PROSITE" id="PS50110"/>
    </source>
</evidence>
<dbReference type="KEGG" id="hti:HTIA_0537"/>
<dbReference type="eggNOG" id="arCOG02599">
    <property type="taxonomic scope" value="Archaea"/>
</dbReference>
<dbReference type="SUPFAM" id="SSF52172">
    <property type="entry name" value="CheY-like"/>
    <property type="match status" value="1"/>
</dbReference>
<evidence type="ECO:0000313" key="12">
    <source>
        <dbReference type="Proteomes" id="UP000015381"/>
    </source>
</evidence>
<keyword evidence="3" id="KW-0805">Transcription regulation</keyword>
<dbReference type="InterPro" id="IPR039420">
    <property type="entry name" value="WalR-like"/>
</dbReference>
<dbReference type="OrthoDB" id="86314at2157"/>
<dbReference type="STRING" id="1033806.HTIA_0537"/>
<gene>
    <name evidence="10" type="primary">hrg</name>
    <name evidence="10" type="ORF">HLRTI_000030</name>
    <name evidence="9" type="ORF">HTIA_0537</name>
</gene>
<organism evidence="10 11">
    <name type="scientific">Halorhabdus tiamatea SARL4B</name>
    <dbReference type="NCBI Taxonomy" id="1033806"/>
    <lineage>
        <taxon>Archaea</taxon>
        <taxon>Methanobacteriati</taxon>
        <taxon>Methanobacteriota</taxon>
        <taxon>Stenosarchaea group</taxon>
        <taxon>Halobacteria</taxon>
        <taxon>Halobacteriales</taxon>
        <taxon>Haloarculaceae</taxon>
        <taxon>Halorhabdus</taxon>
    </lineage>
</organism>
<dbReference type="HOGENOM" id="CLU_114810_0_0_2"/>
<reference evidence="10 11" key="2">
    <citation type="journal article" date="2013" name="PLoS ONE">
        <title>INDIGO - INtegrated Data Warehouse of MIcrobial GenOmes with Examples from the Red Sea Extremophiles.</title>
        <authorList>
            <person name="Alam I."/>
            <person name="Antunes A."/>
            <person name="Kamau A.A."/>
            <person name="Ba Alawi W."/>
            <person name="Kalkatawi M."/>
            <person name="Stingl U."/>
            <person name="Bajic V.B."/>
        </authorList>
    </citation>
    <scope>NUCLEOTIDE SEQUENCE [LARGE SCALE GENOMIC DNA]</scope>
    <source>
        <strain evidence="10 11">SARL4B</strain>
    </source>
</reference>
<dbReference type="PROSITE" id="PS50110">
    <property type="entry name" value="RESPONSE_REGULATORY"/>
    <property type="match status" value="1"/>
</dbReference>
<dbReference type="GO" id="GO:0000156">
    <property type="term" value="F:phosphorelay response regulator activity"/>
    <property type="evidence" value="ECO:0007669"/>
    <property type="project" value="TreeGrafter"/>
</dbReference>
<protein>
    <submittedName>
        <fullName evidence="9">HoxA-like transcriptional regulator</fullName>
    </submittedName>
    <submittedName>
        <fullName evidence="10">Transcriptional regulatory protein</fullName>
    </submittedName>
</protein>
<dbReference type="InterPro" id="IPR001789">
    <property type="entry name" value="Sig_transdc_resp-reg_receiver"/>
</dbReference>
<feature type="domain" description="Response regulatory" evidence="8">
    <location>
        <begin position="9"/>
        <end position="118"/>
    </location>
</feature>
<keyword evidence="2" id="KW-0902">Two-component regulatory system</keyword>
<dbReference type="PANTHER" id="PTHR48111:SF1">
    <property type="entry name" value="TWO-COMPONENT RESPONSE REGULATOR ORR33"/>
    <property type="match status" value="1"/>
</dbReference>
<evidence type="ECO:0000256" key="2">
    <source>
        <dbReference type="ARBA" id="ARBA00023012"/>
    </source>
</evidence>
<evidence type="ECO:0000313" key="11">
    <source>
        <dbReference type="Proteomes" id="UP000003861"/>
    </source>
</evidence>
<dbReference type="PANTHER" id="PTHR48111">
    <property type="entry name" value="REGULATOR OF RPOS"/>
    <property type="match status" value="1"/>
</dbReference>
<sequence length="183" mass="20755">MTDESERTTVLVVEDEQHLADLYGEYLPDRYDVRTAYNGADALEVLDQSVDVVLLDRRMPVMSGNEVLAAIENRDVEVRVAMVTAVDPDFDIIDLGVDDYVVKPVSKDTLVGVVERLETVAEYNDQQKRLTAKKLKRNVLEVEKPQPELEASKRFSELQAEIDSLESEVQALETEITESRIER</sequence>
<dbReference type="Proteomes" id="UP000015381">
    <property type="component" value="Chromosome I"/>
</dbReference>
<dbReference type="GO" id="GO:0006355">
    <property type="term" value="P:regulation of DNA-templated transcription"/>
    <property type="evidence" value="ECO:0007669"/>
    <property type="project" value="TreeGrafter"/>
</dbReference>
<dbReference type="EMBL" id="HF571520">
    <property type="protein sequence ID" value="CCQ32682.1"/>
    <property type="molecule type" value="Genomic_DNA"/>
</dbReference>
<proteinExistence type="predicted"/>
<reference evidence="9 12" key="3">
    <citation type="journal article" date="2014" name="Environ. Microbiol.">
        <title>Halorhabdus tiamatea: proteogenomics and glycosidase activity measurements identify the first cultivated euryarchaeon from a deep-sea anoxic brine lake as potential polysaccharide degrader.</title>
        <authorList>
            <person name="Werner J."/>
            <person name="Ferrer M."/>
            <person name="Michel G."/>
            <person name="Mann A.J."/>
            <person name="Huang S."/>
            <person name="Juarez S."/>
            <person name="Ciordia S."/>
            <person name="Albar J.P."/>
            <person name="Alcaide M."/>
            <person name="La Cono V."/>
            <person name="Yakimov M.M."/>
            <person name="Antunes A."/>
            <person name="Taborda M."/>
            <person name="Da Costa M.S."/>
            <person name="Amann R.I."/>
            <person name="Gloeckner F.O."/>
            <person name="Golyshina O.V."/>
            <person name="Golyshin P.N."/>
            <person name="Teeling H."/>
        </authorList>
    </citation>
    <scope>NUCLEOTIDE SEQUENCE [LARGE SCALE GENOMIC DNA]</scope>
    <source>
        <strain evidence="12">SARL4B</strain>
        <strain evidence="9">Type strain: SARL4B</strain>
    </source>
</reference>
<evidence type="ECO:0000256" key="7">
    <source>
        <dbReference type="SAM" id="Coils"/>
    </source>
</evidence>
<accession>F7PMV3</accession>
<dbReference type="AlphaFoldDB" id="F7PMV3"/>
<evidence type="ECO:0000256" key="3">
    <source>
        <dbReference type="ARBA" id="ARBA00023015"/>
    </source>
</evidence>
<dbReference type="InterPro" id="IPR013971">
    <property type="entry name" value="HalX_domain"/>
</dbReference>
<dbReference type="CDD" id="cd17574">
    <property type="entry name" value="REC_OmpR"/>
    <property type="match status" value="1"/>
</dbReference>
<reference evidence="10 11" key="1">
    <citation type="journal article" date="2011" name="J. Bacteriol.">
        <title>Genome sequence of Halorhabdus tiamatea, the first archaeon isolated from a deep-sea anoxic brine lake.</title>
        <authorList>
            <person name="Antunes A."/>
            <person name="Alam I."/>
            <person name="Bajic V.B."/>
            <person name="Stingl U."/>
        </authorList>
    </citation>
    <scope>NUCLEOTIDE SEQUENCE [LARGE SCALE GENOMIC DNA]</scope>
    <source>
        <strain evidence="10 11">SARL4B</strain>
    </source>
</reference>
<feature type="coiled-coil region" evidence="7">
    <location>
        <begin position="148"/>
        <end position="182"/>
    </location>
</feature>
<dbReference type="Proteomes" id="UP000003861">
    <property type="component" value="Unassembled WGS sequence"/>
</dbReference>
<evidence type="ECO:0000256" key="6">
    <source>
        <dbReference type="PROSITE-ProRule" id="PRU00169"/>
    </source>
</evidence>
<evidence type="ECO:0000313" key="10">
    <source>
        <dbReference type="EMBL" id="ERJ07661.1"/>
    </source>
</evidence>
<dbReference type="PATRIC" id="fig|1033806.12.peg.534"/>
<feature type="modified residue" description="4-aspartylphosphate" evidence="6">
    <location>
        <position position="56"/>
    </location>
</feature>
<keyword evidence="12" id="KW-1185">Reference proteome</keyword>
<dbReference type="GeneID" id="23798129"/>
<keyword evidence="7" id="KW-0175">Coiled coil</keyword>
<evidence type="ECO:0000256" key="4">
    <source>
        <dbReference type="ARBA" id="ARBA00023125"/>
    </source>
</evidence>
<evidence type="ECO:0000313" key="9">
    <source>
        <dbReference type="EMBL" id="CCQ32682.1"/>
    </source>
</evidence>
<dbReference type="Pfam" id="PF08663">
    <property type="entry name" value="HalX"/>
    <property type="match status" value="1"/>
</dbReference>
<dbReference type="SMART" id="SM00448">
    <property type="entry name" value="REC"/>
    <property type="match status" value="1"/>
</dbReference>
<dbReference type="EMBL" id="AFNT02000001">
    <property type="protein sequence ID" value="ERJ07661.1"/>
    <property type="molecule type" value="Genomic_DNA"/>
</dbReference>
<keyword evidence="5" id="KW-0804">Transcription</keyword>
<dbReference type="GO" id="GO:0032993">
    <property type="term" value="C:protein-DNA complex"/>
    <property type="evidence" value="ECO:0007669"/>
    <property type="project" value="TreeGrafter"/>
</dbReference>
<evidence type="ECO:0000256" key="5">
    <source>
        <dbReference type="ARBA" id="ARBA00023163"/>
    </source>
</evidence>
<dbReference type="InterPro" id="IPR011006">
    <property type="entry name" value="CheY-like_superfamily"/>
</dbReference>
<name>F7PMV3_9EURY</name>
<dbReference type="GO" id="GO:0000976">
    <property type="term" value="F:transcription cis-regulatory region binding"/>
    <property type="evidence" value="ECO:0007669"/>
    <property type="project" value="TreeGrafter"/>
</dbReference>
<dbReference type="Gene3D" id="3.40.50.2300">
    <property type="match status" value="1"/>
</dbReference>
<dbReference type="Pfam" id="PF00072">
    <property type="entry name" value="Response_reg"/>
    <property type="match status" value="1"/>
</dbReference>
<dbReference type="RefSeq" id="WP_008527312.1">
    <property type="nucleotide sequence ID" value="NC_021921.1"/>
</dbReference>
<keyword evidence="4" id="KW-0238">DNA-binding</keyword>
<keyword evidence="1 6" id="KW-0597">Phosphoprotein</keyword>